<organism evidence="1 2">
    <name type="scientific">Pseudomonas nitroreducens</name>
    <dbReference type="NCBI Taxonomy" id="46680"/>
    <lineage>
        <taxon>Bacteria</taxon>
        <taxon>Pseudomonadati</taxon>
        <taxon>Pseudomonadota</taxon>
        <taxon>Gammaproteobacteria</taxon>
        <taxon>Pseudomonadales</taxon>
        <taxon>Pseudomonadaceae</taxon>
        <taxon>Pseudomonas</taxon>
    </lineage>
</organism>
<dbReference type="RefSeq" id="WP_088417647.1">
    <property type="nucleotide sequence ID" value="NZ_NJBA01000004.1"/>
</dbReference>
<sequence>MSALTLEGWCKLTADQQPIPVTDIHFYLTDDDRLHLEQAEVFLQENHQKEMMVDADLATLDLHMPDSVGPLADCMFRVYLGGAEHRGQFHLVGHRASDGCLFYTNAVLIDQLIN</sequence>
<name>A0A2D0ADT5_PSENT</name>
<proteinExistence type="predicted"/>
<dbReference type="EMBL" id="NJBA01000004">
    <property type="protein sequence ID" value="OWP50217.1"/>
    <property type="molecule type" value="Genomic_DNA"/>
</dbReference>
<dbReference type="AlphaFoldDB" id="A0A2D0ADT5"/>
<evidence type="ECO:0000313" key="2">
    <source>
        <dbReference type="Proteomes" id="UP000198145"/>
    </source>
</evidence>
<dbReference type="eggNOG" id="ENOG5031R8R">
    <property type="taxonomic scope" value="Bacteria"/>
</dbReference>
<protein>
    <submittedName>
        <fullName evidence="1">Uncharacterized protein</fullName>
    </submittedName>
</protein>
<accession>A0A2D0ADT5</accession>
<dbReference type="Proteomes" id="UP000198145">
    <property type="component" value="Unassembled WGS sequence"/>
</dbReference>
<evidence type="ECO:0000313" key="1">
    <source>
        <dbReference type="EMBL" id="OWP50217.1"/>
    </source>
</evidence>
<comment type="caution">
    <text evidence="1">The sequence shown here is derived from an EMBL/GenBank/DDBJ whole genome shotgun (WGS) entry which is preliminary data.</text>
</comment>
<reference evidence="1 2" key="1">
    <citation type="submission" date="2017-06" db="EMBL/GenBank/DDBJ databases">
        <title>Draft genome of Pseudomonas nitroreducens DF05.</title>
        <authorList>
            <person name="Iyer R."/>
        </authorList>
    </citation>
    <scope>NUCLEOTIDE SEQUENCE [LARGE SCALE GENOMIC DNA]</scope>
    <source>
        <strain evidence="1 2">DF05</strain>
    </source>
</reference>
<gene>
    <name evidence="1" type="ORF">CEG18_11705</name>
</gene>